<dbReference type="EMBL" id="AUZZ01002545">
    <property type="protein sequence ID" value="EQD59741.1"/>
    <property type="molecule type" value="Genomic_DNA"/>
</dbReference>
<dbReference type="AlphaFoldDB" id="T1AGX2"/>
<name>T1AGX2_9ZZZZ</name>
<feature type="non-terminal residue" evidence="1">
    <location>
        <position position="1"/>
    </location>
</feature>
<accession>T1AGX2</accession>
<reference evidence="1" key="2">
    <citation type="journal article" date="2014" name="ISME J.">
        <title>Microbial stratification in low pH oxic and suboxic macroscopic growths along an acid mine drainage.</title>
        <authorList>
            <person name="Mendez-Garcia C."/>
            <person name="Mesa V."/>
            <person name="Sprenger R.R."/>
            <person name="Richter M."/>
            <person name="Diez M.S."/>
            <person name="Solano J."/>
            <person name="Bargiela R."/>
            <person name="Golyshina O.V."/>
            <person name="Manteca A."/>
            <person name="Ramos J.L."/>
            <person name="Gallego J.R."/>
            <person name="Llorente I."/>
            <person name="Martins Dos Santos V.A."/>
            <person name="Jensen O.N."/>
            <person name="Pelaez A.I."/>
            <person name="Sanchez J."/>
            <person name="Ferrer M."/>
        </authorList>
    </citation>
    <scope>NUCLEOTIDE SEQUENCE</scope>
</reference>
<feature type="non-terminal residue" evidence="1">
    <location>
        <position position="163"/>
    </location>
</feature>
<protein>
    <submittedName>
        <fullName evidence="1">Protein containing DUF1670</fullName>
    </submittedName>
</protein>
<proteinExistence type="predicted"/>
<sequence>HYFADYGHLPTLPGELCYLAVDANEPPGKPIEKCRKILIRLDLTSREDQELLRAKGLAAMRQGRLARLARQAHVQGGLVTVEDLAYLTCSSTATVKRDLATLRVENVAVPTRGQIKDISPGLSHKAKVIQLYLFGLQFTDIEIRTRHSEGSIRRYLADFRQIA</sequence>
<dbReference type="InterPro" id="IPR012872">
    <property type="entry name" value="DUF1670"/>
</dbReference>
<evidence type="ECO:0000313" key="1">
    <source>
        <dbReference type="EMBL" id="EQD59741.1"/>
    </source>
</evidence>
<dbReference type="Pfam" id="PF07900">
    <property type="entry name" value="DUF1670"/>
    <property type="match status" value="1"/>
</dbReference>
<gene>
    <name evidence="1" type="ORF">B2A_03820</name>
</gene>
<organism evidence="1">
    <name type="scientific">mine drainage metagenome</name>
    <dbReference type="NCBI Taxonomy" id="410659"/>
    <lineage>
        <taxon>unclassified sequences</taxon>
        <taxon>metagenomes</taxon>
        <taxon>ecological metagenomes</taxon>
    </lineage>
</organism>
<reference evidence="1" key="1">
    <citation type="submission" date="2013-08" db="EMBL/GenBank/DDBJ databases">
        <authorList>
            <person name="Mendez C."/>
            <person name="Richter M."/>
            <person name="Ferrer M."/>
            <person name="Sanchez J."/>
        </authorList>
    </citation>
    <scope>NUCLEOTIDE SEQUENCE</scope>
</reference>
<comment type="caution">
    <text evidence="1">The sequence shown here is derived from an EMBL/GenBank/DDBJ whole genome shotgun (WGS) entry which is preliminary data.</text>
</comment>